<dbReference type="InterPro" id="IPR036663">
    <property type="entry name" value="Fumarylacetoacetase_C_sf"/>
</dbReference>
<dbReference type="GO" id="GO:0004334">
    <property type="term" value="F:fumarylacetoacetase activity"/>
    <property type="evidence" value="ECO:0007669"/>
    <property type="project" value="UniProtKB-UniRule"/>
</dbReference>
<evidence type="ECO:0000256" key="7">
    <source>
        <dbReference type="ARBA" id="ARBA00022842"/>
    </source>
</evidence>
<feature type="binding site" evidence="12">
    <location>
        <position position="246"/>
    </location>
    <ligand>
        <name>Mg(2+)</name>
        <dbReference type="ChEBI" id="CHEBI:18420"/>
    </ligand>
</feature>
<dbReference type="STRING" id="1849047.A0A3D8RN40"/>
<evidence type="ECO:0000259" key="14">
    <source>
        <dbReference type="Pfam" id="PF01557"/>
    </source>
</evidence>
<keyword evidence="4 12" id="KW-0479">Metal-binding</keyword>
<keyword evidence="5 13" id="KW-0378">Hydrolase</keyword>
<organism evidence="16 17">
    <name type="scientific">Coleophoma cylindrospora</name>
    <dbReference type="NCBI Taxonomy" id="1849047"/>
    <lineage>
        <taxon>Eukaryota</taxon>
        <taxon>Fungi</taxon>
        <taxon>Dikarya</taxon>
        <taxon>Ascomycota</taxon>
        <taxon>Pezizomycotina</taxon>
        <taxon>Leotiomycetes</taxon>
        <taxon>Helotiales</taxon>
        <taxon>Dermateaceae</taxon>
        <taxon>Coleophoma</taxon>
    </lineage>
</organism>
<comment type="cofactor">
    <cofactor evidence="13">
        <name>Mg(2+)</name>
        <dbReference type="ChEBI" id="CHEBI:18420"/>
    </cofactor>
    <cofactor evidence="13">
        <name>Ca(2+)</name>
        <dbReference type="ChEBI" id="CHEBI:29108"/>
    </cofactor>
</comment>
<evidence type="ECO:0000256" key="6">
    <source>
        <dbReference type="ARBA" id="ARBA00022837"/>
    </source>
</evidence>
<dbReference type="SUPFAM" id="SSF56529">
    <property type="entry name" value="FAH"/>
    <property type="match status" value="1"/>
</dbReference>
<feature type="binding site" evidence="11">
    <location>
        <position position="340"/>
    </location>
    <ligand>
        <name>substrate</name>
    </ligand>
</feature>
<dbReference type="GO" id="GO:1902000">
    <property type="term" value="P:homogentisate catabolic process"/>
    <property type="evidence" value="ECO:0007669"/>
    <property type="project" value="TreeGrafter"/>
</dbReference>
<keyword evidence="9 13" id="KW-0585">Phenylalanine catabolism</keyword>
<dbReference type="InterPro" id="IPR011234">
    <property type="entry name" value="Fumarylacetoacetase-like_C"/>
</dbReference>
<dbReference type="Gene3D" id="3.90.850.10">
    <property type="entry name" value="Fumarylacetoacetase-like, C-terminal domain"/>
    <property type="match status" value="1"/>
</dbReference>
<dbReference type="Pfam" id="PF09298">
    <property type="entry name" value="FAA_hydrolase_N"/>
    <property type="match status" value="1"/>
</dbReference>
<dbReference type="InterPro" id="IPR015377">
    <property type="entry name" value="Fumarylacetoacetase_N"/>
</dbReference>
<evidence type="ECO:0000256" key="8">
    <source>
        <dbReference type="ARBA" id="ARBA00022878"/>
    </source>
</evidence>
<dbReference type="EC" id="3.7.1.2" evidence="3 13"/>
<protein>
    <recommendedName>
        <fullName evidence="3 13">Fumarylacetoacetase</fullName>
        <ecNumber evidence="3 13">3.7.1.2</ecNumber>
    </recommendedName>
    <alternativeName>
        <fullName evidence="13">Fumarylacetoacetate hydrolase</fullName>
    </alternativeName>
</protein>
<feature type="binding site" evidence="12">
    <location>
        <position position="242"/>
    </location>
    <ligand>
        <name>Mg(2+)</name>
        <dbReference type="ChEBI" id="CHEBI:18420"/>
    </ligand>
</feature>
<evidence type="ECO:0000256" key="3">
    <source>
        <dbReference type="ARBA" id="ARBA00012094"/>
    </source>
</evidence>
<keyword evidence="7 12" id="KW-0460">Magnesium</keyword>
<comment type="pathway">
    <text evidence="1 13">Amino-acid degradation; L-phenylalanine degradation; acetoacetate and fumarate from L-phenylalanine: step 6/6.</text>
</comment>
<feature type="active site" description="Proton acceptor" evidence="10">
    <location>
        <position position="125"/>
    </location>
</feature>
<dbReference type="EMBL" id="PDLM01000006">
    <property type="protein sequence ID" value="RDW75211.1"/>
    <property type="molecule type" value="Genomic_DNA"/>
</dbReference>
<keyword evidence="17" id="KW-1185">Reference proteome</keyword>
<dbReference type="GO" id="GO:0046872">
    <property type="term" value="F:metal ion binding"/>
    <property type="evidence" value="ECO:0007669"/>
    <property type="project" value="UniProtKB-UniRule"/>
</dbReference>
<evidence type="ECO:0000256" key="13">
    <source>
        <dbReference type="RuleBase" id="RU366008"/>
    </source>
</evidence>
<dbReference type="Pfam" id="PF01557">
    <property type="entry name" value="FAA_hydrolase"/>
    <property type="match status" value="1"/>
</dbReference>
<evidence type="ECO:0000256" key="2">
    <source>
        <dbReference type="ARBA" id="ARBA00010211"/>
    </source>
</evidence>
<feature type="domain" description="Fumarylacetoacetase-like C-terminal" evidence="14">
    <location>
        <begin position="117"/>
        <end position="398"/>
    </location>
</feature>
<dbReference type="GO" id="GO:0006559">
    <property type="term" value="P:L-phenylalanine catabolic process"/>
    <property type="evidence" value="ECO:0007669"/>
    <property type="project" value="UniProtKB-UniRule"/>
</dbReference>
<dbReference type="InterPro" id="IPR036462">
    <property type="entry name" value="Fumarylacetoacetase_N_sf"/>
</dbReference>
<dbReference type="InterPro" id="IPR005959">
    <property type="entry name" value="Fumarylacetoacetase"/>
</dbReference>
<feature type="binding site" evidence="12">
    <location>
        <position position="222"/>
    </location>
    <ligand>
        <name>Mg(2+)</name>
        <dbReference type="ChEBI" id="CHEBI:18420"/>
    </ligand>
</feature>
<accession>A0A3D8RN40</accession>
<evidence type="ECO:0000256" key="10">
    <source>
        <dbReference type="PIRSR" id="PIRSR605959-1"/>
    </source>
</evidence>
<dbReference type="SUPFAM" id="SSF63433">
    <property type="entry name" value="Fumarylacetoacetate hydrolase, FAH, N-terminal domain"/>
    <property type="match status" value="1"/>
</dbReference>
<evidence type="ECO:0000256" key="1">
    <source>
        <dbReference type="ARBA" id="ARBA00004782"/>
    </source>
</evidence>
<evidence type="ECO:0000256" key="12">
    <source>
        <dbReference type="PIRSR" id="PIRSR605959-3"/>
    </source>
</evidence>
<feature type="binding site" evidence="12">
    <location>
        <position position="190"/>
    </location>
    <ligand>
        <name>Ca(2+)</name>
        <dbReference type="ChEBI" id="CHEBI:29108"/>
    </ligand>
</feature>
<comment type="catalytic activity">
    <reaction evidence="13">
        <text>4-fumarylacetoacetate + H2O = acetoacetate + fumarate + H(+)</text>
        <dbReference type="Rhea" id="RHEA:10244"/>
        <dbReference type="ChEBI" id="CHEBI:13705"/>
        <dbReference type="ChEBI" id="CHEBI:15377"/>
        <dbReference type="ChEBI" id="CHEBI:15378"/>
        <dbReference type="ChEBI" id="CHEBI:18034"/>
        <dbReference type="ChEBI" id="CHEBI:29806"/>
        <dbReference type="EC" id="3.7.1.2"/>
    </reaction>
</comment>
<dbReference type="PANTHER" id="PTHR43069">
    <property type="entry name" value="FUMARYLACETOACETASE"/>
    <property type="match status" value="1"/>
</dbReference>
<dbReference type="UniPathway" id="UPA00139">
    <property type="reaction ID" value="UER00341"/>
</dbReference>
<evidence type="ECO:0000256" key="11">
    <source>
        <dbReference type="PIRSR" id="PIRSR605959-2"/>
    </source>
</evidence>
<dbReference type="Gene3D" id="2.30.30.230">
    <property type="entry name" value="Fumarylacetoacetase, N-terminal domain"/>
    <property type="match status" value="1"/>
</dbReference>
<feature type="domain" description="Fumarylacetoacetase N-terminal" evidence="15">
    <location>
        <begin position="10"/>
        <end position="110"/>
    </location>
</feature>
<reference evidence="16 17" key="1">
    <citation type="journal article" date="2018" name="IMA Fungus">
        <title>IMA Genome-F 9: Draft genome sequence of Annulohypoxylon stygium, Aspergillus mulundensis, Berkeleyomyces basicola (syn. Thielaviopsis basicola), Ceratocystis smalleyi, two Cercospora beticola strains, Coleophoma cylindrospora, Fusarium fracticaudum, Phialophora cf. hyalina, and Morchella septimelata.</title>
        <authorList>
            <person name="Wingfield B.D."/>
            <person name="Bills G.F."/>
            <person name="Dong Y."/>
            <person name="Huang W."/>
            <person name="Nel W.J."/>
            <person name="Swalarsk-Parry B.S."/>
            <person name="Vaghefi N."/>
            <person name="Wilken P.M."/>
            <person name="An Z."/>
            <person name="de Beer Z.W."/>
            <person name="De Vos L."/>
            <person name="Chen L."/>
            <person name="Duong T.A."/>
            <person name="Gao Y."/>
            <person name="Hammerbacher A."/>
            <person name="Kikkert J.R."/>
            <person name="Li Y."/>
            <person name="Li H."/>
            <person name="Li K."/>
            <person name="Li Q."/>
            <person name="Liu X."/>
            <person name="Ma X."/>
            <person name="Naidoo K."/>
            <person name="Pethybridge S.J."/>
            <person name="Sun J."/>
            <person name="Steenkamp E.T."/>
            <person name="van der Nest M.A."/>
            <person name="van Wyk S."/>
            <person name="Wingfield M.J."/>
            <person name="Xiong C."/>
            <person name="Yue Q."/>
            <person name="Zhang X."/>
        </authorList>
    </citation>
    <scope>NUCLEOTIDE SEQUENCE [LARGE SCALE GENOMIC DNA]</scope>
    <source>
        <strain evidence="16 17">BP6252</strain>
    </source>
</reference>
<feature type="binding site" evidence="11">
    <location>
        <position position="229"/>
    </location>
    <ligand>
        <name>substrate</name>
    </ligand>
</feature>
<dbReference type="Proteomes" id="UP000256645">
    <property type="component" value="Unassembled WGS sequence"/>
</dbReference>
<dbReference type="OrthoDB" id="9971669at2759"/>
<evidence type="ECO:0000256" key="5">
    <source>
        <dbReference type="ARBA" id="ARBA00022801"/>
    </source>
</evidence>
<gene>
    <name evidence="16" type="ORF">BP6252_06353</name>
</gene>
<evidence type="ECO:0000313" key="17">
    <source>
        <dbReference type="Proteomes" id="UP000256645"/>
    </source>
</evidence>
<evidence type="ECO:0000256" key="9">
    <source>
        <dbReference type="ARBA" id="ARBA00023232"/>
    </source>
</evidence>
<dbReference type="GO" id="GO:0006572">
    <property type="term" value="P:L-tyrosine catabolic process"/>
    <property type="evidence" value="ECO:0007669"/>
    <property type="project" value="UniProtKB-UniRule"/>
</dbReference>
<dbReference type="AlphaFoldDB" id="A0A3D8RN40"/>
<comment type="similarity">
    <text evidence="2 13">Belongs to the FAH family.</text>
</comment>
<feature type="binding site" evidence="12">
    <location>
        <position position="118"/>
    </location>
    <ligand>
        <name>Ca(2+)</name>
        <dbReference type="ChEBI" id="CHEBI:29108"/>
    </ligand>
</feature>
<proteinExistence type="inferred from homology"/>
<feature type="binding site" evidence="12">
    <location>
        <position position="222"/>
    </location>
    <ligand>
        <name>Ca(2+)</name>
        <dbReference type="ChEBI" id="CHEBI:29108"/>
    </ligand>
</feature>
<name>A0A3D8RN40_9HELO</name>
<evidence type="ECO:0000256" key="4">
    <source>
        <dbReference type="ARBA" id="ARBA00022723"/>
    </source>
</evidence>
<comment type="caution">
    <text evidence="16">The sequence shown here is derived from an EMBL/GenBank/DDBJ whole genome shotgun (WGS) entry which is preliminary data.</text>
</comment>
<evidence type="ECO:0000313" key="16">
    <source>
        <dbReference type="EMBL" id="RDW75211.1"/>
    </source>
</evidence>
<dbReference type="NCBIfam" id="TIGR01266">
    <property type="entry name" value="fum_ac_acetase"/>
    <property type="match status" value="1"/>
</dbReference>
<sequence length="406" mass="43990">MYADHFSIDNIPFGIGSSKFHLTKTVVTRLEDTVFFLDELAKAGVFKILEEEAVKTFSEPTVNNFAALPKSEQLATRQAIQALFADGLESLRSLPPQSYSSIAETTLYLPLAIGDFTDFSCSRDHVLNASEAVFKKRELPPGFEYFPVGYTARTSSIVISGTKIKRPRGQYRDGEKVVFGPTRRLDYELEIACVIGKGNKLGDSIRVEDADEHIFGLVLLNDWSARDIQGLEMNPLGPLNGKSFSTSISPWIITLEALAPFKAPAPKKNPDIEIASYLQDSDSRSSYSIDLSASIESKISTDTICTTNFDTLYWTLRDLVAHQTVNGCNLNTGDLLATGTVSGTTAESHGCLMEMAASGGVQVSGGKGESLKKMWLEDGDIVRLVGKAGPGVGFGDCNGEVVTAQS</sequence>
<evidence type="ECO:0000259" key="15">
    <source>
        <dbReference type="Pfam" id="PF09298"/>
    </source>
</evidence>
<feature type="binding site" evidence="12">
    <location>
        <position position="188"/>
    </location>
    <ligand>
        <name>Ca(2+)</name>
        <dbReference type="ChEBI" id="CHEBI:29108"/>
    </ligand>
</feature>
<dbReference type="PANTHER" id="PTHR43069:SF5">
    <property type="entry name" value="FUMARYLACETOACETASE"/>
    <property type="match status" value="1"/>
</dbReference>
<keyword evidence="6 12" id="KW-0106">Calcium</keyword>
<keyword evidence="8 13" id="KW-0828">Tyrosine catabolism</keyword>